<dbReference type="Proteomes" id="UP000732527">
    <property type="component" value="Unassembled WGS sequence"/>
</dbReference>
<sequence>MLKKYIKLYGIILIIICSFLLISFVKDRKMHDIQLPNLQVIQGNTNINSFIANYDYEGLKKYISGRYEENKYSIDVEPLSIIEIKFDKIPHEYTINLIDNNSHIDINEYKFTAPSIEGYYTFNVISRWYDKGDINYKFTINVKNKE</sequence>
<reference evidence="2" key="1">
    <citation type="journal article" date="2021" name="PeerJ">
        <title>Extensive microbial diversity within the chicken gut microbiome revealed by metagenomics and culture.</title>
        <authorList>
            <person name="Gilroy R."/>
            <person name="Ravi A."/>
            <person name="Getino M."/>
            <person name="Pursley I."/>
            <person name="Horton D.L."/>
            <person name="Alikhan N.F."/>
            <person name="Baker D."/>
            <person name="Gharbi K."/>
            <person name="Hall N."/>
            <person name="Watson M."/>
            <person name="Adriaenssens E.M."/>
            <person name="Foster-Nyarko E."/>
            <person name="Jarju S."/>
            <person name="Secka A."/>
            <person name="Antonio M."/>
            <person name="Oren A."/>
            <person name="Chaudhuri R.R."/>
            <person name="La Ragione R."/>
            <person name="Hildebrand F."/>
            <person name="Pallen M.J."/>
        </authorList>
    </citation>
    <scope>NUCLEOTIDE SEQUENCE</scope>
    <source>
        <strain evidence="2">CHK192-2623</strain>
    </source>
</reference>
<accession>A0A921JQG0</accession>
<gene>
    <name evidence="2" type="ORF">K8V69_09450</name>
</gene>
<keyword evidence="1" id="KW-0812">Transmembrane</keyword>
<evidence type="ECO:0000313" key="2">
    <source>
        <dbReference type="EMBL" id="HJE50363.1"/>
    </source>
</evidence>
<evidence type="ECO:0000313" key="3">
    <source>
        <dbReference type="Proteomes" id="UP000732527"/>
    </source>
</evidence>
<keyword evidence="1" id="KW-1133">Transmembrane helix</keyword>
<name>A0A921JQG0_LACJH</name>
<dbReference type="EMBL" id="DYYQ01000075">
    <property type="protein sequence ID" value="HJE50363.1"/>
    <property type="molecule type" value="Genomic_DNA"/>
</dbReference>
<evidence type="ECO:0000256" key="1">
    <source>
        <dbReference type="SAM" id="Phobius"/>
    </source>
</evidence>
<feature type="transmembrane region" description="Helical" evidence="1">
    <location>
        <begin position="6"/>
        <end position="25"/>
    </location>
</feature>
<organism evidence="2 3">
    <name type="scientific">Lactobacillus johnsonii</name>
    <dbReference type="NCBI Taxonomy" id="33959"/>
    <lineage>
        <taxon>Bacteria</taxon>
        <taxon>Bacillati</taxon>
        <taxon>Bacillota</taxon>
        <taxon>Bacilli</taxon>
        <taxon>Lactobacillales</taxon>
        <taxon>Lactobacillaceae</taxon>
        <taxon>Lactobacillus</taxon>
    </lineage>
</organism>
<dbReference type="AlphaFoldDB" id="A0A921JQG0"/>
<protein>
    <submittedName>
        <fullName evidence="2">Uncharacterized protein</fullName>
    </submittedName>
</protein>
<reference evidence="2" key="2">
    <citation type="submission" date="2021-09" db="EMBL/GenBank/DDBJ databases">
        <authorList>
            <person name="Gilroy R."/>
        </authorList>
    </citation>
    <scope>NUCLEOTIDE SEQUENCE</scope>
    <source>
        <strain evidence="2">CHK192-2623</strain>
    </source>
</reference>
<proteinExistence type="predicted"/>
<comment type="caution">
    <text evidence="2">The sequence shown here is derived from an EMBL/GenBank/DDBJ whole genome shotgun (WGS) entry which is preliminary data.</text>
</comment>
<keyword evidence="1" id="KW-0472">Membrane</keyword>